<reference evidence="8" key="1">
    <citation type="journal article" date="2013" name="Proc. Natl. Acad. Sci. U.S.A.">
        <title>A new member of the 4-methylideneimidazole-5-one-containing aminomutase family from the enediyne kedarcidin biosynthetic pathway.</title>
        <authorList>
            <person name="Huang S.X."/>
            <person name="Lohman J.R."/>
            <person name="Huang T."/>
            <person name="Shen B."/>
        </authorList>
    </citation>
    <scope>NUCLEOTIDE SEQUENCE</scope>
    <source>
        <strain evidence="8">ATCC 53650</strain>
    </source>
</reference>
<dbReference type="Pfam" id="PF06722">
    <property type="entry name" value="EryCIII-like_C"/>
    <property type="match status" value="1"/>
</dbReference>
<evidence type="ECO:0000259" key="6">
    <source>
        <dbReference type="Pfam" id="PF06722"/>
    </source>
</evidence>
<proteinExistence type="inferred from homology"/>
<dbReference type="GO" id="GO:0016758">
    <property type="term" value="F:hexosyltransferase activity"/>
    <property type="evidence" value="ECO:0007669"/>
    <property type="project" value="UniProtKB-ARBA"/>
</dbReference>
<evidence type="ECO:0000256" key="4">
    <source>
        <dbReference type="ARBA" id="ARBA00023194"/>
    </source>
</evidence>
<feature type="domain" description="Erythromycin biosynthesis protein CIII-like C-terminal" evidence="6">
    <location>
        <begin position="268"/>
        <end position="418"/>
    </location>
</feature>
<keyword evidence="3 8" id="KW-0808">Transferase</keyword>
<organism evidence="8">
    <name type="scientific">Streptoalloteichus sp. ATCC 53650</name>
    <dbReference type="NCBI Taxonomy" id="756733"/>
    <lineage>
        <taxon>Bacteria</taxon>
        <taxon>Bacillati</taxon>
        <taxon>Actinomycetota</taxon>
        <taxon>Actinomycetes</taxon>
        <taxon>Pseudonocardiales</taxon>
        <taxon>Pseudonocardiaceae</taxon>
        <taxon>Streptoalloteichus</taxon>
    </lineage>
</organism>
<dbReference type="InterPro" id="IPR030953">
    <property type="entry name" value="Glycosyl_450act"/>
</dbReference>
<dbReference type="CDD" id="cd03784">
    <property type="entry name" value="GT1_Gtf-like"/>
    <property type="match status" value="1"/>
</dbReference>
<evidence type="ECO:0000256" key="3">
    <source>
        <dbReference type="ARBA" id="ARBA00022679"/>
    </source>
</evidence>
<dbReference type="PANTHER" id="PTHR48050:SF13">
    <property type="entry name" value="STEROL 3-BETA-GLUCOSYLTRANSFERASE UGT80A2"/>
    <property type="match status" value="1"/>
</dbReference>
<evidence type="ECO:0000256" key="5">
    <source>
        <dbReference type="SAM" id="MobiDB-lite"/>
    </source>
</evidence>
<dbReference type="SUPFAM" id="SSF53756">
    <property type="entry name" value="UDP-Glycosyltransferase/glycogen phosphorylase"/>
    <property type="match status" value="1"/>
</dbReference>
<evidence type="ECO:0000256" key="2">
    <source>
        <dbReference type="ARBA" id="ARBA00022676"/>
    </source>
</evidence>
<evidence type="ECO:0000313" key="8">
    <source>
        <dbReference type="EMBL" id="AFV52161.1"/>
    </source>
</evidence>
<feature type="region of interest" description="Disordered" evidence="5">
    <location>
        <begin position="66"/>
        <end position="85"/>
    </location>
</feature>
<sequence length="427" mass="46636">MRVLFLTPPGLKSHLYLQTTVAWALRTAGHDVRVAGQPELVEDLAATGLTGVVVGERQAEVLAEVDETSEPAPQPIPATGDGRLPVQTDYARDDPRGELSYLTTNFLPFLYTDDMLAELVEFARDWRPDLVIWDQMTYAGMIAARACGAAHARILFGADGYVQLWRALPEQGGADDPMREWLEPVLERFGCGPFADDAVTGQWTVDPMPPWIWRPSGVSYVPVRTPAFNGTTVIPDWLLRKPERRRVCLTLGMTHREANVAEASAADLLEAVSDLDVEVVATFTGKQLEGVGTLPDNVRAEDYVPMNALLPTCSAVVHHGGTSTMTAAYEHAVPQLLVPSAYWSEKWYGPIAQGNALAEQGAGLLLSGDSDHLSAAALRDGLVRVLDEPSFRHNAERLRAEWAAVPTPNDLVPALERLTGQYRGTRP</sequence>
<evidence type="ECO:0000256" key="1">
    <source>
        <dbReference type="ARBA" id="ARBA00006962"/>
    </source>
</evidence>
<dbReference type="InterPro" id="IPR050426">
    <property type="entry name" value="Glycosyltransferase_28"/>
</dbReference>
<dbReference type="KEGG" id="ag:AFV52161"/>
<dbReference type="Gene3D" id="3.40.50.2000">
    <property type="entry name" value="Glycogen Phosphorylase B"/>
    <property type="match status" value="2"/>
</dbReference>
<dbReference type="GO" id="GO:0017000">
    <property type="term" value="P:antibiotic biosynthetic process"/>
    <property type="evidence" value="ECO:0007669"/>
    <property type="project" value="UniProtKB-KW"/>
</dbReference>
<name>K4PC35_9PSEU</name>
<evidence type="ECO:0000259" key="7">
    <source>
        <dbReference type="Pfam" id="PF21036"/>
    </source>
</evidence>
<dbReference type="InterPro" id="IPR010610">
    <property type="entry name" value="EryCIII-like_C"/>
</dbReference>
<dbReference type="PANTHER" id="PTHR48050">
    <property type="entry name" value="STEROL 3-BETA-GLUCOSYLTRANSFERASE"/>
    <property type="match status" value="1"/>
</dbReference>
<dbReference type="InterPro" id="IPR048284">
    <property type="entry name" value="EryCIII-like_N"/>
</dbReference>
<dbReference type="FunFam" id="3.40.50.2000:FF:000072">
    <property type="entry name" value="Glycosyl transferase"/>
    <property type="match status" value="1"/>
</dbReference>
<keyword evidence="2" id="KW-0328">Glycosyltransferase</keyword>
<dbReference type="AlphaFoldDB" id="K4PC35"/>
<feature type="domain" description="Erythromycin biosynthesis protein CIII-like N-terminal" evidence="7">
    <location>
        <begin position="23"/>
        <end position="252"/>
    </location>
</feature>
<protein>
    <submittedName>
        <fullName evidence="8">Glycosyltransferase</fullName>
    </submittedName>
</protein>
<dbReference type="Pfam" id="PF21036">
    <property type="entry name" value="EryCIII-like_N"/>
    <property type="match status" value="1"/>
</dbReference>
<dbReference type="GO" id="GO:0008194">
    <property type="term" value="F:UDP-glycosyltransferase activity"/>
    <property type="evidence" value="ECO:0007669"/>
    <property type="project" value="InterPro"/>
</dbReference>
<dbReference type="InterPro" id="IPR002213">
    <property type="entry name" value="UDP_glucos_trans"/>
</dbReference>
<keyword evidence="4" id="KW-0045">Antibiotic biosynthesis</keyword>
<dbReference type="NCBIfam" id="TIGR04516">
    <property type="entry name" value="glycosyl_450act"/>
    <property type="match status" value="1"/>
</dbReference>
<dbReference type="EMBL" id="JX679499">
    <property type="protein sequence ID" value="AFV52161.1"/>
    <property type="molecule type" value="Genomic_DNA"/>
</dbReference>
<accession>K4PC35</accession>
<comment type="similarity">
    <text evidence="1">Belongs to the glycosyltransferase 28 family.</text>
</comment>